<proteinExistence type="predicted"/>
<feature type="transmembrane region" description="Helical" evidence="1">
    <location>
        <begin position="352"/>
        <end position="372"/>
    </location>
</feature>
<dbReference type="AlphaFoldDB" id="A0A556QQD2"/>
<reference evidence="2 3" key="1">
    <citation type="submission" date="2019-07" db="EMBL/GenBank/DDBJ databases">
        <title>Description of 53C-WASEF.</title>
        <authorList>
            <person name="Pitt A."/>
            <person name="Hahn M.W."/>
        </authorList>
    </citation>
    <scope>NUCLEOTIDE SEQUENCE [LARGE SCALE GENOMIC DNA]</scope>
    <source>
        <strain evidence="2 3">53C-WASEF</strain>
    </source>
</reference>
<feature type="transmembrane region" description="Helical" evidence="1">
    <location>
        <begin position="484"/>
        <end position="504"/>
    </location>
</feature>
<evidence type="ECO:0000313" key="3">
    <source>
        <dbReference type="Proteomes" id="UP000315648"/>
    </source>
</evidence>
<dbReference type="OrthoDB" id="186957at2"/>
<feature type="transmembrane region" description="Helical" evidence="1">
    <location>
        <begin position="193"/>
        <end position="210"/>
    </location>
</feature>
<dbReference type="EMBL" id="VMBG01000001">
    <property type="protein sequence ID" value="TSJ78833.1"/>
    <property type="molecule type" value="Genomic_DNA"/>
</dbReference>
<evidence type="ECO:0000313" key="2">
    <source>
        <dbReference type="EMBL" id="TSJ78833.1"/>
    </source>
</evidence>
<feature type="transmembrane region" description="Helical" evidence="1">
    <location>
        <begin position="139"/>
        <end position="158"/>
    </location>
</feature>
<dbReference type="Proteomes" id="UP000315648">
    <property type="component" value="Unassembled WGS sequence"/>
</dbReference>
<gene>
    <name evidence="2" type="ORF">FPL22_05875</name>
</gene>
<accession>A0A556QQD2</accession>
<sequence>MKSEPCSPSKMPACADYRGFWLWLCGWLLAASFATWHAVAVERYLDRVTATRFTDEVLETPLKRVPQAIAPDGQVWVRHALGLAETGAWRLRTTEIDNAPDGRSIYWNSGWALWLEACGRVRKAFTGEPLATAIEEASLWANLPFFLIVITLASFSVWQRWGDVAGAWTALALVGHRGFYAAFYPAYCDHHGLISATVLGVVLSALLGGAGWRTSDGHMDVSMLPKTNKTVMRSMVVSAICGAIGLWVSAASLVMTIAFTGGAGLVVGLMLGGKAPGSFTAVPHAWRLWGRIGATLSVAFYLVENFPDRLGWRLEVNHPLYALAWWAAGELIAVIIEWRIEARPLKWLAVRAAGWSAPVLAVPLIIWGRGVAVFGPLDPFLGRIHESIHEFQPWWVEASKKGWGVYGDQVIIVAGILNLLGIWVVKRPSRDERAMVLFSSAVALLALLLGLYQNRWLLTGSAPQVVLAVFLVATFSMRNPARGWTWSLVGAGLLLFISGPWTLARERLHVEQVRDVQLGETMQLLYRDIAGFLGKAGANEKSIVLSDPNASVGVGYYGRLRTVGTLYWENRDGLLAAAEILSARDEADAAARIYARGITHVVLISSYDFLPEYNYALRGGDGPVEDRTTLGYRLLYGHQVPVWLRPLNYRVPTPLAPLGFKVAVFAVDFEAPVSIAHERIGRYQLSLGERRLAEASFMAAMTADVSRPEPWLRLGELALASGRVKEAFNFVRAGIERVPAAERGRLVRDAATLFRSQGPEGAEQADALLGIQANPQ</sequence>
<feature type="transmembrane region" description="Helical" evidence="1">
    <location>
        <begin position="323"/>
        <end position="340"/>
    </location>
</feature>
<keyword evidence="1" id="KW-1133">Transmembrane helix</keyword>
<dbReference type="RefSeq" id="WP_144229174.1">
    <property type="nucleotide sequence ID" value="NZ_CBCRVV010000023.1"/>
</dbReference>
<name>A0A556QQD2_9BACT</name>
<organism evidence="2 3">
    <name type="scientific">Rariglobus hedericola</name>
    <dbReference type="NCBI Taxonomy" id="2597822"/>
    <lineage>
        <taxon>Bacteria</taxon>
        <taxon>Pseudomonadati</taxon>
        <taxon>Verrucomicrobiota</taxon>
        <taxon>Opitutia</taxon>
        <taxon>Opitutales</taxon>
        <taxon>Opitutaceae</taxon>
        <taxon>Rariglobus</taxon>
    </lineage>
</organism>
<feature type="transmembrane region" description="Helical" evidence="1">
    <location>
        <begin position="434"/>
        <end position="452"/>
    </location>
</feature>
<feature type="transmembrane region" description="Helical" evidence="1">
    <location>
        <begin position="403"/>
        <end position="425"/>
    </location>
</feature>
<evidence type="ECO:0000256" key="1">
    <source>
        <dbReference type="SAM" id="Phobius"/>
    </source>
</evidence>
<feature type="transmembrane region" description="Helical" evidence="1">
    <location>
        <begin position="231"/>
        <end position="248"/>
    </location>
</feature>
<feature type="transmembrane region" description="Helical" evidence="1">
    <location>
        <begin position="458"/>
        <end position="477"/>
    </location>
</feature>
<protein>
    <submittedName>
        <fullName evidence="2">Uncharacterized protein</fullName>
    </submittedName>
</protein>
<keyword evidence="3" id="KW-1185">Reference proteome</keyword>
<comment type="caution">
    <text evidence="2">The sequence shown here is derived from an EMBL/GenBank/DDBJ whole genome shotgun (WGS) entry which is preliminary data.</text>
</comment>
<keyword evidence="1" id="KW-0812">Transmembrane</keyword>
<keyword evidence="1" id="KW-0472">Membrane</keyword>
<feature type="transmembrane region" description="Helical" evidence="1">
    <location>
        <begin position="20"/>
        <end position="39"/>
    </location>
</feature>